<evidence type="ECO:0000313" key="1">
    <source>
        <dbReference type="EMBL" id="PWJ96468.1"/>
    </source>
</evidence>
<gene>
    <name evidence="1" type="ORF">C7380_10140</name>
</gene>
<sequence length="186" mass="22517">MNTSINLDNNQKITIKKLLLNYFKNEKINKITFRKEIVYLKSSEKNLKIIIKNLEEYNCDYYLKIKNNWELQKNINLLDSKRNKHKKGALNLNKMDIERLKRGVSRYIKAKSNFLKRKEFIIEISNNQINIDFYLDDYFIIEVLDQELKSCILYINDKKESEGDFDHIMFNLDIYFSKKYFSDELI</sequence>
<protein>
    <submittedName>
        <fullName evidence="1">Uncharacterized protein</fullName>
    </submittedName>
</protein>
<organism evidence="1 2">
    <name type="scientific">Oceanotoga teriensis</name>
    <dbReference type="NCBI Taxonomy" id="515440"/>
    <lineage>
        <taxon>Bacteria</taxon>
        <taxon>Thermotogati</taxon>
        <taxon>Thermotogota</taxon>
        <taxon>Thermotogae</taxon>
        <taxon>Petrotogales</taxon>
        <taxon>Petrotogaceae</taxon>
        <taxon>Oceanotoga</taxon>
    </lineage>
</organism>
<dbReference type="Proteomes" id="UP000245921">
    <property type="component" value="Unassembled WGS sequence"/>
</dbReference>
<proteinExistence type="predicted"/>
<dbReference type="RefSeq" id="WP_109603467.1">
    <property type="nucleotide sequence ID" value="NZ_QGGI01000001.1"/>
</dbReference>
<name>A0AA45C929_9BACT</name>
<dbReference type="EMBL" id="QGGI01000001">
    <property type="protein sequence ID" value="PWJ96468.1"/>
    <property type="molecule type" value="Genomic_DNA"/>
</dbReference>
<keyword evidence="2" id="KW-1185">Reference proteome</keyword>
<evidence type="ECO:0000313" key="2">
    <source>
        <dbReference type="Proteomes" id="UP000245921"/>
    </source>
</evidence>
<accession>A0AA45C929</accession>
<dbReference type="AlphaFoldDB" id="A0AA45C929"/>
<comment type="caution">
    <text evidence="1">The sequence shown here is derived from an EMBL/GenBank/DDBJ whole genome shotgun (WGS) entry which is preliminary data.</text>
</comment>
<reference evidence="1 2" key="1">
    <citation type="submission" date="2018-05" db="EMBL/GenBank/DDBJ databases">
        <title>Genomic Encyclopedia of Type Strains, Phase IV (KMG-IV): sequencing the most valuable type-strain genomes for metagenomic binning, comparative biology and taxonomic classification.</title>
        <authorList>
            <person name="Goeker M."/>
        </authorList>
    </citation>
    <scope>NUCLEOTIDE SEQUENCE [LARGE SCALE GENOMIC DNA]</scope>
    <source>
        <strain evidence="1 2">DSM 24906</strain>
    </source>
</reference>